<gene>
    <name evidence="4" type="ORF">IAC06_00980</name>
</gene>
<comment type="caution">
    <text evidence="4">The sequence shown here is derived from an EMBL/GenBank/DDBJ whole genome shotgun (WGS) entry which is preliminary data.</text>
</comment>
<dbReference type="PANTHER" id="PTHR47739">
    <property type="entry name" value="TRNA1(VAL) (ADENINE(37)-N6)-METHYLTRANSFERASE"/>
    <property type="match status" value="1"/>
</dbReference>
<accession>A0A9D9EPV1</accession>
<dbReference type="InterPro" id="IPR002052">
    <property type="entry name" value="DNA_methylase_N6_adenine_CS"/>
</dbReference>
<sequence>MKVNTDGVLLGALMTVTGGERHLLDIGTGTGSVALMAAQRVSEASGGYEMSVEAVDIDQASADEASENFSASQWGGSMTAHHRSLSEFDCMLRSSRPEERYDLIFSNPPYFESSLKAPDQRRRTARHTDTLSYRDVICFASDWLSADGRLSMVLPADQEREVRRYAVSMGLYPFRLVRVRTSPRRPFSRMVIEFSRGGAAAGPGIIPSESVLTIMEEGTYSAEYRSLVSDFLFI</sequence>
<keyword evidence="2" id="KW-0949">S-adenosyl-L-methionine</keyword>
<evidence type="ECO:0000256" key="1">
    <source>
        <dbReference type="ARBA" id="ARBA00022603"/>
    </source>
</evidence>
<feature type="domain" description="Methyltransferase small" evidence="3">
    <location>
        <begin position="13"/>
        <end position="155"/>
    </location>
</feature>
<dbReference type="EMBL" id="JADIMI010000011">
    <property type="protein sequence ID" value="MBO8451444.1"/>
    <property type="molecule type" value="Genomic_DNA"/>
</dbReference>
<protein>
    <submittedName>
        <fullName evidence="4">Methyltransferase</fullName>
    </submittedName>
</protein>
<dbReference type="SUPFAM" id="SSF53335">
    <property type="entry name" value="S-adenosyl-L-methionine-dependent methyltransferases"/>
    <property type="match status" value="1"/>
</dbReference>
<dbReference type="PANTHER" id="PTHR47739:SF1">
    <property type="entry name" value="TRNA1(VAL) (ADENINE(37)-N6)-METHYLTRANSFERASE"/>
    <property type="match status" value="1"/>
</dbReference>
<dbReference type="GO" id="GO:0032259">
    <property type="term" value="P:methylation"/>
    <property type="evidence" value="ECO:0007669"/>
    <property type="project" value="UniProtKB-KW"/>
</dbReference>
<dbReference type="GO" id="GO:0008170">
    <property type="term" value="F:N-methyltransferase activity"/>
    <property type="evidence" value="ECO:0007669"/>
    <property type="project" value="UniProtKB-ARBA"/>
</dbReference>
<dbReference type="PROSITE" id="PS00092">
    <property type="entry name" value="N6_MTASE"/>
    <property type="match status" value="1"/>
</dbReference>
<evidence type="ECO:0000313" key="5">
    <source>
        <dbReference type="Proteomes" id="UP000823661"/>
    </source>
</evidence>
<reference evidence="4" key="1">
    <citation type="submission" date="2020-10" db="EMBL/GenBank/DDBJ databases">
        <authorList>
            <person name="Gilroy R."/>
        </authorList>
    </citation>
    <scope>NUCLEOTIDE SEQUENCE</scope>
    <source>
        <strain evidence="4">B1-20833</strain>
    </source>
</reference>
<reference evidence="4" key="2">
    <citation type="journal article" date="2021" name="PeerJ">
        <title>Extensive microbial diversity within the chicken gut microbiome revealed by metagenomics and culture.</title>
        <authorList>
            <person name="Gilroy R."/>
            <person name="Ravi A."/>
            <person name="Getino M."/>
            <person name="Pursley I."/>
            <person name="Horton D.L."/>
            <person name="Alikhan N.F."/>
            <person name="Baker D."/>
            <person name="Gharbi K."/>
            <person name="Hall N."/>
            <person name="Watson M."/>
            <person name="Adriaenssens E.M."/>
            <person name="Foster-Nyarko E."/>
            <person name="Jarju S."/>
            <person name="Secka A."/>
            <person name="Antonio M."/>
            <person name="Oren A."/>
            <person name="Chaudhuri R.R."/>
            <person name="La Ragione R."/>
            <person name="Hildebrand F."/>
            <person name="Pallen M.J."/>
        </authorList>
    </citation>
    <scope>NUCLEOTIDE SEQUENCE</scope>
    <source>
        <strain evidence="4">B1-20833</strain>
    </source>
</reference>
<dbReference type="GO" id="GO:0003676">
    <property type="term" value="F:nucleic acid binding"/>
    <property type="evidence" value="ECO:0007669"/>
    <property type="project" value="InterPro"/>
</dbReference>
<dbReference type="InterPro" id="IPR007848">
    <property type="entry name" value="Small_mtfrase_dom"/>
</dbReference>
<evidence type="ECO:0000256" key="2">
    <source>
        <dbReference type="ARBA" id="ARBA00022691"/>
    </source>
</evidence>
<dbReference type="CDD" id="cd02440">
    <property type="entry name" value="AdoMet_MTases"/>
    <property type="match status" value="1"/>
</dbReference>
<dbReference type="Pfam" id="PF05175">
    <property type="entry name" value="MTS"/>
    <property type="match status" value="1"/>
</dbReference>
<dbReference type="AlphaFoldDB" id="A0A9D9EPV1"/>
<proteinExistence type="predicted"/>
<evidence type="ECO:0000259" key="3">
    <source>
        <dbReference type="Pfam" id="PF05175"/>
    </source>
</evidence>
<name>A0A9D9EPV1_9BACT</name>
<organism evidence="4 5">
    <name type="scientific">Candidatus Cryptobacteroides intestinavium</name>
    <dbReference type="NCBI Taxonomy" id="2840766"/>
    <lineage>
        <taxon>Bacteria</taxon>
        <taxon>Pseudomonadati</taxon>
        <taxon>Bacteroidota</taxon>
        <taxon>Bacteroidia</taxon>
        <taxon>Bacteroidales</taxon>
        <taxon>Candidatus Cryptobacteroides</taxon>
    </lineage>
</organism>
<dbReference type="Proteomes" id="UP000823661">
    <property type="component" value="Unassembled WGS sequence"/>
</dbReference>
<evidence type="ECO:0000313" key="4">
    <source>
        <dbReference type="EMBL" id="MBO8451444.1"/>
    </source>
</evidence>
<dbReference type="GO" id="GO:0008757">
    <property type="term" value="F:S-adenosylmethionine-dependent methyltransferase activity"/>
    <property type="evidence" value="ECO:0007669"/>
    <property type="project" value="UniProtKB-ARBA"/>
</dbReference>
<dbReference type="InterPro" id="IPR050210">
    <property type="entry name" value="tRNA_Adenine-N(6)_MTase"/>
</dbReference>
<keyword evidence="1 4" id="KW-0808">Transferase</keyword>
<keyword evidence="1 4" id="KW-0489">Methyltransferase</keyword>
<dbReference type="InterPro" id="IPR029063">
    <property type="entry name" value="SAM-dependent_MTases_sf"/>
</dbReference>
<dbReference type="Gene3D" id="3.40.50.150">
    <property type="entry name" value="Vaccinia Virus protein VP39"/>
    <property type="match status" value="1"/>
</dbReference>